<feature type="binding site" evidence="5">
    <location>
        <begin position="11"/>
        <end position="16"/>
    </location>
    <ligand>
        <name>ATP</name>
        <dbReference type="ChEBI" id="CHEBI:30616"/>
    </ligand>
</feature>
<evidence type="ECO:0000313" key="8">
    <source>
        <dbReference type="Proteomes" id="UP000014115"/>
    </source>
</evidence>
<dbReference type="PANTHER" id="PTHR10695:SF46">
    <property type="entry name" value="BIFUNCTIONAL COENZYME A SYNTHASE-RELATED"/>
    <property type="match status" value="1"/>
</dbReference>
<gene>
    <name evidence="5" type="primary">coaE</name>
    <name evidence="7" type="ORF">A10D4_03215</name>
</gene>
<dbReference type="eggNOG" id="COG0237">
    <property type="taxonomic scope" value="Bacteria"/>
</dbReference>
<evidence type="ECO:0000256" key="6">
    <source>
        <dbReference type="NCBIfam" id="TIGR00152"/>
    </source>
</evidence>
<dbReference type="Gene3D" id="3.40.50.300">
    <property type="entry name" value="P-loop containing nucleotide triphosphate hydrolases"/>
    <property type="match status" value="1"/>
</dbReference>
<dbReference type="CDD" id="cd02022">
    <property type="entry name" value="DPCK"/>
    <property type="match status" value="1"/>
</dbReference>
<keyword evidence="2 5" id="KW-0547">Nucleotide-binding</keyword>
<evidence type="ECO:0000256" key="3">
    <source>
        <dbReference type="ARBA" id="ARBA00022840"/>
    </source>
</evidence>
<dbReference type="GO" id="GO:0005737">
    <property type="term" value="C:cytoplasm"/>
    <property type="evidence" value="ECO:0007669"/>
    <property type="project" value="UniProtKB-SubCell"/>
</dbReference>
<dbReference type="PATRIC" id="fig|740709.3.peg.647"/>
<dbReference type="EMBL" id="AMRG01000003">
    <property type="protein sequence ID" value="EKE85321.1"/>
    <property type="molecule type" value="Genomic_DNA"/>
</dbReference>
<reference evidence="7 8" key="1">
    <citation type="journal article" date="2012" name="J. Bacteriol.">
        <title>Genome Sequence of Idiomarina xiamenensis Type Strain 10-D-4.</title>
        <authorList>
            <person name="Lai Q."/>
            <person name="Wang L."/>
            <person name="Wang W."/>
            <person name="Shao Z."/>
        </authorList>
    </citation>
    <scope>NUCLEOTIDE SEQUENCE [LARGE SCALE GENOMIC DNA]</scope>
    <source>
        <strain evidence="7 8">10-D-4</strain>
    </source>
</reference>
<dbReference type="NCBIfam" id="TIGR00152">
    <property type="entry name" value="dephospho-CoA kinase"/>
    <property type="match status" value="1"/>
</dbReference>
<comment type="function">
    <text evidence="5">Catalyzes the phosphorylation of the 3'-hydroxyl group of dephosphocoenzyme A to form coenzyme A.</text>
</comment>
<evidence type="ECO:0000313" key="7">
    <source>
        <dbReference type="EMBL" id="EKE85321.1"/>
    </source>
</evidence>
<keyword evidence="3 5" id="KW-0067">ATP-binding</keyword>
<keyword evidence="8" id="KW-1185">Reference proteome</keyword>
<dbReference type="HAMAP" id="MF_00376">
    <property type="entry name" value="Dephospho_CoA_kinase"/>
    <property type="match status" value="1"/>
</dbReference>
<dbReference type="InterPro" id="IPR001977">
    <property type="entry name" value="Depp_CoAkinase"/>
</dbReference>
<dbReference type="SUPFAM" id="SSF52540">
    <property type="entry name" value="P-loop containing nucleoside triphosphate hydrolases"/>
    <property type="match status" value="1"/>
</dbReference>
<dbReference type="GO" id="GO:0015937">
    <property type="term" value="P:coenzyme A biosynthetic process"/>
    <property type="evidence" value="ECO:0007669"/>
    <property type="project" value="UniProtKB-UniRule"/>
</dbReference>
<keyword evidence="4 5" id="KW-0173">Coenzyme A biosynthesis</keyword>
<name>K2JPA1_9GAMM</name>
<dbReference type="PROSITE" id="PS51219">
    <property type="entry name" value="DPCK"/>
    <property type="match status" value="1"/>
</dbReference>
<evidence type="ECO:0000256" key="5">
    <source>
        <dbReference type="HAMAP-Rule" id="MF_00376"/>
    </source>
</evidence>
<evidence type="ECO:0000256" key="1">
    <source>
        <dbReference type="ARBA" id="ARBA00009018"/>
    </source>
</evidence>
<dbReference type="STRING" id="740709.A10D4_03215"/>
<evidence type="ECO:0000256" key="2">
    <source>
        <dbReference type="ARBA" id="ARBA00022741"/>
    </source>
</evidence>
<proteinExistence type="inferred from homology"/>
<dbReference type="EC" id="2.7.1.24" evidence="5 6"/>
<protein>
    <recommendedName>
        <fullName evidence="5 6">Dephospho-CoA kinase</fullName>
        <ecNumber evidence="5 6">2.7.1.24</ecNumber>
    </recommendedName>
    <alternativeName>
        <fullName evidence="5">Dephosphocoenzyme A kinase</fullName>
    </alternativeName>
</protein>
<dbReference type="Pfam" id="PF01121">
    <property type="entry name" value="CoaE"/>
    <property type="match status" value="1"/>
</dbReference>
<accession>K2JPA1</accession>
<sequence length="199" mass="21858">MWVVGLTGGIGSGKTAASNFFAEQGVTVVDADVVAREVVFPGSPALAEIVEHFGNDVLQADGSLNRASLRQRIFANSSDKDWLNQLLHPAIRERLLQQLQAATSRYVILVAPLLFENGLDAYCQRTLVIDVDEQTQIQRTQQRDQVDAKQVESIMAAQWSRQQRSAAADDVVDNNGSLAQLIAQLKPLHESYLTIAENT</sequence>
<dbReference type="PANTHER" id="PTHR10695">
    <property type="entry name" value="DEPHOSPHO-COA KINASE-RELATED"/>
    <property type="match status" value="1"/>
</dbReference>
<keyword evidence="5" id="KW-0808">Transferase</keyword>
<dbReference type="GO" id="GO:0005524">
    <property type="term" value="F:ATP binding"/>
    <property type="evidence" value="ECO:0007669"/>
    <property type="project" value="UniProtKB-UniRule"/>
</dbReference>
<dbReference type="RefSeq" id="WP_008487690.1">
    <property type="nucleotide sequence ID" value="NZ_AMRG01000003.1"/>
</dbReference>
<dbReference type="Proteomes" id="UP000014115">
    <property type="component" value="Unassembled WGS sequence"/>
</dbReference>
<dbReference type="InterPro" id="IPR027417">
    <property type="entry name" value="P-loop_NTPase"/>
</dbReference>
<comment type="caution">
    <text evidence="7">The sequence shown here is derived from an EMBL/GenBank/DDBJ whole genome shotgun (WGS) entry which is preliminary data.</text>
</comment>
<comment type="subcellular location">
    <subcellularLocation>
        <location evidence="5">Cytoplasm</location>
    </subcellularLocation>
</comment>
<dbReference type="GO" id="GO:0004140">
    <property type="term" value="F:dephospho-CoA kinase activity"/>
    <property type="evidence" value="ECO:0007669"/>
    <property type="project" value="UniProtKB-UniRule"/>
</dbReference>
<comment type="pathway">
    <text evidence="5">Cofactor biosynthesis; coenzyme A biosynthesis; CoA from (R)-pantothenate: step 5/5.</text>
</comment>
<evidence type="ECO:0000256" key="4">
    <source>
        <dbReference type="ARBA" id="ARBA00022993"/>
    </source>
</evidence>
<comment type="similarity">
    <text evidence="1 5">Belongs to the CoaE family.</text>
</comment>
<organism evidence="7 8">
    <name type="scientific">Idiomarina xiamenensis 10-D-4</name>
    <dbReference type="NCBI Taxonomy" id="740709"/>
    <lineage>
        <taxon>Bacteria</taxon>
        <taxon>Pseudomonadati</taxon>
        <taxon>Pseudomonadota</taxon>
        <taxon>Gammaproteobacteria</taxon>
        <taxon>Alteromonadales</taxon>
        <taxon>Idiomarinaceae</taxon>
        <taxon>Idiomarina</taxon>
    </lineage>
</organism>
<keyword evidence="5" id="KW-0963">Cytoplasm</keyword>
<keyword evidence="5 7" id="KW-0418">Kinase</keyword>
<dbReference type="UniPathway" id="UPA00241">
    <property type="reaction ID" value="UER00356"/>
</dbReference>
<dbReference type="AlphaFoldDB" id="K2JPA1"/>
<comment type="catalytic activity">
    <reaction evidence="5">
        <text>3'-dephospho-CoA + ATP = ADP + CoA + H(+)</text>
        <dbReference type="Rhea" id="RHEA:18245"/>
        <dbReference type="ChEBI" id="CHEBI:15378"/>
        <dbReference type="ChEBI" id="CHEBI:30616"/>
        <dbReference type="ChEBI" id="CHEBI:57287"/>
        <dbReference type="ChEBI" id="CHEBI:57328"/>
        <dbReference type="ChEBI" id="CHEBI:456216"/>
        <dbReference type="EC" id="2.7.1.24"/>
    </reaction>
</comment>
<dbReference type="OrthoDB" id="9812943at2"/>